<dbReference type="EMBL" id="PEZZ01000016">
    <property type="protein sequence ID" value="PIS05226.1"/>
    <property type="molecule type" value="Genomic_DNA"/>
</dbReference>
<organism evidence="1 2">
    <name type="scientific">Candidatus Buchananbacteria bacterium CG10_big_fil_rev_8_21_14_0_10_42_9</name>
    <dbReference type="NCBI Taxonomy" id="1974526"/>
    <lineage>
        <taxon>Bacteria</taxon>
        <taxon>Candidatus Buchananiibacteriota</taxon>
    </lineage>
</organism>
<protein>
    <submittedName>
        <fullName evidence="1">Uncharacterized protein</fullName>
    </submittedName>
</protein>
<evidence type="ECO:0000313" key="2">
    <source>
        <dbReference type="Proteomes" id="UP000230935"/>
    </source>
</evidence>
<proteinExistence type="predicted"/>
<name>A0A2H0W1L5_9BACT</name>
<evidence type="ECO:0000313" key="1">
    <source>
        <dbReference type="EMBL" id="PIS05226.1"/>
    </source>
</evidence>
<reference evidence="2" key="1">
    <citation type="submission" date="2017-09" db="EMBL/GenBank/DDBJ databases">
        <title>Depth-based differentiation of microbial function through sediment-hosted aquifers and enrichment of novel symbionts in the deep terrestrial subsurface.</title>
        <authorList>
            <person name="Probst A.J."/>
            <person name="Ladd B."/>
            <person name="Jarett J.K."/>
            <person name="Geller-Mcgrath D.E."/>
            <person name="Sieber C.M.K."/>
            <person name="Emerson J.B."/>
            <person name="Anantharaman K."/>
            <person name="Thomas B.C."/>
            <person name="Malmstrom R."/>
            <person name="Stieglmeier M."/>
            <person name="Klingl A."/>
            <person name="Woyke T."/>
            <person name="Ryan C.M."/>
            <person name="Banfield J.F."/>
        </authorList>
    </citation>
    <scope>NUCLEOTIDE SEQUENCE [LARGE SCALE GENOMIC DNA]</scope>
</reference>
<dbReference type="Proteomes" id="UP000230935">
    <property type="component" value="Unassembled WGS sequence"/>
</dbReference>
<sequence length="191" mass="21313">MNSKKQLYVSLGKVLARNLVVIVFCVTATLMLNAQIKEISANLQTKRSQILRLQTGNDALVNLQETFANIGDGDERIKNALLSQDNIVPFLLHLDSLANGVTVKHNYGNFSNQTIFGAVNGEEGEYIIYSNDFILTVETGIRNLIGYLKSFERLPYFAQITSINIEARPDNQAGWQEISNISTNGKLYVKQ</sequence>
<dbReference type="AlphaFoldDB" id="A0A2H0W1L5"/>
<gene>
    <name evidence="1" type="ORF">COT81_02330</name>
</gene>
<comment type="caution">
    <text evidence="1">The sequence shown here is derived from an EMBL/GenBank/DDBJ whole genome shotgun (WGS) entry which is preliminary data.</text>
</comment>
<accession>A0A2H0W1L5</accession>